<dbReference type="FunFam" id="3.30.830.10:FF:000008">
    <property type="entry name" value="Mitochondrial-processing peptidase subunit beta"/>
    <property type="match status" value="1"/>
</dbReference>
<dbReference type="PANTHER" id="PTHR11851">
    <property type="entry name" value="METALLOPROTEASE"/>
    <property type="match status" value="1"/>
</dbReference>
<dbReference type="EMBL" id="UOGD01000256">
    <property type="protein sequence ID" value="VAX23638.1"/>
    <property type="molecule type" value="Genomic_DNA"/>
</dbReference>
<feature type="domain" description="Peptidase M16 N-terminal" evidence="2">
    <location>
        <begin position="16"/>
        <end position="163"/>
    </location>
</feature>
<accession>A0A3B1CI40</accession>
<comment type="similarity">
    <text evidence="1">Belongs to the peptidase M16 family.</text>
</comment>
<evidence type="ECO:0000259" key="2">
    <source>
        <dbReference type="Pfam" id="PF00675"/>
    </source>
</evidence>
<dbReference type="AlphaFoldDB" id="A0A3B1CI40"/>
<proteinExistence type="inferred from homology"/>
<evidence type="ECO:0000313" key="4">
    <source>
        <dbReference type="EMBL" id="VAX23638.1"/>
    </source>
</evidence>
<name>A0A3B1CI40_9ZZZZ</name>
<dbReference type="GO" id="GO:0046872">
    <property type="term" value="F:metal ion binding"/>
    <property type="evidence" value="ECO:0007669"/>
    <property type="project" value="InterPro"/>
</dbReference>
<dbReference type="PANTHER" id="PTHR11851:SF49">
    <property type="entry name" value="MITOCHONDRIAL-PROCESSING PEPTIDASE SUBUNIT ALPHA"/>
    <property type="match status" value="1"/>
</dbReference>
<dbReference type="SUPFAM" id="SSF63411">
    <property type="entry name" value="LuxS/MPP-like metallohydrolase"/>
    <property type="match status" value="2"/>
</dbReference>
<dbReference type="InterPro" id="IPR011765">
    <property type="entry name" value="Pept_M16_N"/>
</dbReference>
<reference evidence="4" key="1">
    <citation type="submission" date="2018-06" db="EMBL/GenBank/DDBJ databases">
        <authorList>
            <person name="Zhirakovskaya E."/>
        </authorList>
    </citation>
    <scope>NUCLEOTIDE SEQUENCE</scope>
</reference>
<feature type="domain" description="Peptidase M16 C-terminal" evidence="3">
    <location>
        <begin position="172"/>
        <end position="342"/>
    </location>
</feature>
<dbReference type="InterPro" id="IPR011249">
    <property type="entry name" value="Metalloenz_LuxS/M16"/>
</dbReference>
<dbReference type="Pfam" id="PF05193">
    <property type="entry name" value="Peptidase_M16_C"/>
    <property type="match status" value="1"/>
</dbReference>
<organism evidence="4">
    <name type="scientific">hydrothermal vent metagenome</name>
    <dbReference type="NCBI Taxonomy" id="652676"/>
    <lineage>
        <taxon>unclassified sequences</taxon>
        <taxon>metagenomes</taxon>
        <taxon>ecological metagenomes</taxon>
    </lineage>
</organism>
<evidence type="ECO:0000256" key="1">
    <source>
        <dbReference type="ARBA" id="ARBA00007261"/>
    </source>
</evidence>
<dbReference type="Pfam" id="PF00675">
    <property type="entry name" value="Peptidase_M16"/>
    <property type="match status" value="1"/>
</dbReference>
<dbReference type="InterPro" id="IPR007863">
    <property type="entry name" value="Peptidase_M16_C"/>
</dbReference>
<dbReference type="InterPro" id="IPR050361">
    <property type="entry name" value="MPP/UQCRC_Complex"/>
</dbReference>
<gene>
    <name evidence="4" type="ORF">MNBD_IGNAVI01-2352</name>
</gene>
<sequence length="412" mass="47430">MIHENYKLTKLDNGIRIVTESLPHVNSFSLGFWFNTGSRNENSKNNGISHFTEHMLFKGTKQRTSKKLSDEVESLGGYLNAFTSKEHTCFYGRGLRQHLPKVFDVLSDMVQNSVFKESEIKKEAGVIVDELYDIEDTPEELIFDKFESILYEGNSLHYPIIGTEKNIRSFGHNDFINYIEKFYTNKNMIISASGDVNHEEIIKLVGSKFYYSKKNHRVRRKKINLNKSDDLIIQKEIQQAHAIIGRSAVGYDNNDRIKVNLLSHILGEGSSSRLFNTLREKNGITYQINSFLSSFSDVSSFGVYFSTGEKSLQKATDLVYKEFDKMIHSGINKREFNRAKEYLKGQLLMHLESTSNRMIRMAQSLLYYNKVRLIQQSIDNINAVSLDEILDISKSLLNTEQFCKVIISSKQN</sequence>
<protein>
    <submittedName>
        <fullName evidence="4">FIG007959: peptidase, M16 family</fullName>
    </submittedName>
</protein>
<dbReference type="Gene3D" id="3.30.830.10">
    <property type="entry name" value="Metalloenzyme, LuxS/M16 peptidase-like"/>
    <property type="match status" value="2"/>
</dbReference>
<evidence type="ECO:0000259" key="3">
    <source>
        <dbReference type="Pfam" id="PF05193"/>
    </source>
</evidence>